<dbReference type="PANTHER" id="PTHR43056">
    <property type="entry name" value="PEPTIDASE S9 PROLYL OLIGOPEPTIDASE"/>
    <property type="match status" value="1"/>
</dbReference>
<evidence type="ECO:0000259" key="1">
    <source>
        <dbReference type="Pfam" id="PF00326"/>
    </source>
</evidence>
<keyword evidence="2" id="KW-0645">Protease</keyword>
<dbReference type="GO" id="GO:0004177">
    <property type="term" value="F:aminopeptidase activity"/>
    <property type="evidence" value="ECO:0007669"/>
    <property type="project" value="UniProtKB-KW"/>
</dbReference>
<dbReference type="PANTHER" id="PTHR43056:SF5">
    <property type="entry name" value="PEPTIDASE S9 PROLYL OLIGOPEPTIDASE CATALYTIC DOMAIN-CONTAINING PROTEIN"/>
    <property type="match status" value="1"/>
</dbReference>
<dbReference type="SUPFAM" id="SSF53474">
    <property type="entry name" value="alpha/beta-Hydrolases"/>
    <property type="match status" value="1"/>
</dbReference>
<keyword evidence="2" id="KW-0031">Aminopeptidase</keyword>
<gene>
    <name evidence="2" type="ORF">SAMN05216189_101510</name>
    <name evidence="3" type="ORF">SAMN06295949_115128</name>
</gene>
<evidence type="ECO:0000313" key="5">
    <source>
        <dbReference type="Proteomes" id="UP000199693"/>
    </source>
</evidence>
<evidence type="ECO:0000313" key="4">
    <source>
        <dbReference type="Proteomes" id="UP000198309"/>
    </source>
</evidence>
<dbReference type="InterPro" id="IPR029058">
    <property type="entry name" value="AB_hydrolase_fold"/>
</dbReference>
<dbReference type="Proteomes" id="UP000198309">
    <property type="component" value="Unassembled WGS sequence"/>
</dbReference>
<accession>A0A239KF44</accession>
<proteinExistence type="predicted"/>
<name>A0A239KF44_9PSED</name>
<dbReference type="RefSeq" id="WP_089392312.1">
    <property type="nucleotide sequence ID" value="NZ_FNEC01000015.1"/>
</dbReference>
<keyword evidence="4" id="KW-1185">Reference proteome</keyword>
<dbReference type="EMBL" id="FNEC01000015">
    <property type="protein sequence ID" value="SDJ29816.1"/>
    <property type="molecule type" value="Genomic_DNA"/>
</dbReference>
<dbReference type="SUPFAM" id="SSF82171">
    <property type="entry name" value="DPP6 N-terminal domain-like"/>
    <property type="match status" value="1"/>
</dbReference>
<dbReference type="Gene3D" id="3.40.50.1820">
    <property type="entry name" value="alpha/beta hydrolase"/>
    <property type="match status" value="1"/>
</dbReference>
<sequence>MRSLAHGDWPSAWSAERAVAAGRDFAELHAAHGGLLWLAFEPRSARCRLYLWRAGELQELTPPGASARSRVYEYGGGACCATADGAAWVEEGDQQVRWLRFGEPPRQLTGRPQCRYGDLHYVAAWNALLAVEESREGDAVIHRIVRLAVDGARQVVAEGADFYTAPVAAPDGARIAWVEWDRPQQPWTATRLCLLQDGLRRCLAGEGGGESIQQPRFDGQGRLHWLSDRSGWWRPELEDGQAGAFAAADHAPAPWQLGGRSYLPLANGEMLLSRFEEGRGLLVLRAAEGSERRLAPDFSRFRALAADATHFYCIAAAEDRLPAVLAIGRDDGHVQLLCGGERPLQDAELSRPQPFAYPVAGNERGHGFFYPPRNAQCRGPAGRRPPLVVFLHGGPTSACYPAFDARIQFWTQRGFAVADLNHRGSANFGRAYRERLRGEWGRVEVQDIWAAVVRLAADGQIDRQRVFVRGASAGGYSALCALAFVGGFRGGASLYGVSDPLALGRVTHKFEADYLGWLIGDPQRDARRYRARTPLLHAARIQAPVIFFQGELDAVVVPEQTRAMVASLRQRGLAVECHLYPGERHGFRQAANLAHALDAEWRFYRALLGG</sequence>
<dbReference type="Pfam" id="PF00326">
    <property type="entry name" value="Peptidase_S9"/>
    <property type="match status" value="1"/>
</dbReference>
<dbReference type="InterPro" id="IPR001375">
    <property type="entry name" value="Peptidase_S9_cat"/>
</dbReference>
<feature type="domain" description="Peptidase S9 prolyl oligopeptidase catalytic" evidence="1">
    <location>
        <begin position="402"/>
        <end position="609"/>
    </location>
</feature>
<dbReference type="GO" id="GO:0006508">
    <property type="term" value="P:proteolysis"/>
    <property type="evidence" value="ECO:0007669"/>
    <property type="project" value="InterPro"/>
</dbReference>
<keyword evidence="2" id="KW-0378">Hydrolase</keyword>
<dbReference type="GO" id="GO:0008236">
    <property type="term" value="F:serine-type peptidase activity"/>
    <property type="evidence" value="ECO:0007669"/>
    <property type="project" value="InterPro"/>
</dbReference>
<dbReference type="Proteomes" id="UP000199693">
    <property type="component" value="Unassembled WGS sequence"/>
</dbReference>
<evidence type="ECO:0000313" key="2">
    <source>
        <dbReference type="EMBL" id="SDJ29816.1"/>
    </source>
</evidence>
<evidence type="ECO:0000313" key="3">
    <source>
        <dbReference type="EMBL" id="SNT16318.1"/>
    </source>
</evidence>
<dbReference type="AlphaFoldDB" id="A0A239KF44"/>
<organism evidence="2 5">
    <name type="scientific">Pseudomonas delhiensis</name>
    <dbReference type="NCBI Taxonomy" id="366289"/>
    <lineage>
        <taxon>Bacteria</taxon>
        <taxon>Pseudomonadati</taxon>
        <taxon>Pseudomonadota</taxon>
        <taxon>Gammaproteobacteria</taxon>
        <taxon>Pseudomonadales</taxon>
        <taxon>Pseudomonadaceae</taxon>
        <taxon>Pseudomonas</taxon>
    </lineage>
</organism>
<protein>
    <submittedName>
        <fullName evidence="2">Dipeptidyl aminopeptidase/acylaminoacyl peptidase</fullName>
    </submittedName>
</protein>
<dbReference type="InterPro" id="IPR050585">
    <property type="entry name" value="Xaa-Pro_dipeptidyl-ppase/CocE"/>
</dbReference>
<reference evidence="2 5" key="1">
    <citation type="submission" date="2016-10" db="EMBL/GenBank/DDBJ databases">
        <authorList>
            <person name="de Groot N.N."/>
        </authorList>
    </citation>
    <scope>NUCLEOTIDE SEQUENCE [LARGE SCALE GENOMIC DNA]</scope>
    <source>
        <strain evidence="2 5">CCM 7361</strain>
    </source>
</reference>
<reference evidence="3 4" key="2">
    <citation type="submission" date="2017-06" db="EMBL/GenBank/DDBJ databases">
        <authorList>
            <person name="Varghese N."/>
            <person name="Submissions S."/>
        </authorList>
    </citation>
    <scope>NUCLEOTIDE SEQUENCE [LARGE SCALE GENOMIC DNA]</scope>
    <source>
        <strain evidence="3 4">RLD-1</strain>
    </source>
</reference>
<dbReference type="EMBL" id="FZPC01000015">
    <property type="protein sequence ID" value="SNT16318.1"/>
    <property type="molecule type" value="Genomic_DNA"/>
</dbReference>